<dbReference type="Proteomes" id="UP001211065">
    <property type="component" value="Unassembled WGS sequence"/>
</dbReference>
<reference evidence="1" key="1">
    <citation type="submission" date="2020-05" db="EMBL/GenBank/DDBJ databases">
        <title>Phylogenomic resolution of chytrid fungi.</title>
        <authorList>
            <person name="Stajich J.E."/>
            <person name="Amses K."/>
            <person name="Simmons R."/>
            <person name="Seto K."/>
            <person name="Myers J."/>
            <person name="Bonds A."/>
            <person name="Quandt C.A."/>
            <person name="Barry K."/>
            <person name="Liu P."/>
            <person name="Grigoriev I."/>
            <person name="Longcore J.E."/>
            <person name="James T.Y."/>
        </authorList>
    </citation>
    <scope>NUCLEOTIDE SEQUENCE</scope>
    <source>
        <strain evidence="1">JEL0476</strain>
    </source>
</reference>
<name>A0AAD5TY20_9FUNG</name>
<sequence length="154" mass="17738">MDIKIVELNSIYALVIPKSNDDIAKKNKKGCLNDLKEDAFVELGKIVPAEKVKYKTGASLEPTATLYEFGFGFDDETFIQSLPKIPEGIFKRIYERGIWVVLSLKDHHDMQEGWKFIMDWTIKNGYAPNFERGDPYELYKSGEEVEIRMPIKKA</sequence>
<dbReference type="SUPFAM" id="SSF55136">
    <property type="entry name" value="Probable bacterial effector-binding domain"/>
    <property type="match status" value="1"/>
</dbReference>
<evidence type="ECO:0000313" key="1">
    <source>
        <dbReference type="EMBL" id="KAJ3215504.1"/>
    </source>
</evidence>
<proteinExistence type="predicted"/>
<gene>
    <name evidence="1" type="ORF">HK099_006319</name>
</gene>
<dbReference type="AlphaFoldDB" id="A0AAD5TY20"/>
<organism evidence="1 2">
    <name type="scientific">Clydaea vesicula</name>
    <dbReference type="NCBI Taxonomy" id="447962"/>
    <lineage>
        <taxon>Eukaryota</taxon>
        <taxon>Fungi</taxon>
        <taxon>Fungi incertae sedis</taxon>
        <taxon>Chytridiomycota</taxon>
        <taxon>Chytridiomycota incertae sedis</taxon>
        <taxon>Chytridiomycetes</taxon>
        <taxon>Lobulomycetales</taxon>
        <taxon>Lobulomycetaceae</taxon>
        <taxon>Clydaea</taxon>
    </lineage>
</organism>
<keyword evidence="2" id="KW-1185">Reference proteome</keyword>
<dbReference type="EMBL" id="JADGJW010000538">
    <property type="protein sequence ID" value="KAJ3215504.1"/>
    <property type="molecule type" value="Genomic_DNA"/>
</dbReference>
<evidence type="ECO:0000313" key="2">
    <source>
        <dbReference type="Proteomes" id="UP001211065"/>
    </source>
</evidence>
<protein>
    <submittedName>
        <fullName evidence="1">Uncharacterized protein</fullName>
    </submittedName>
</protein>
<comment type="caution">
    <text evidence="1">The sequence shown here is derived from an EMBL/GenBank/DDBJ whole genome shotgun (WGS) entry which is preliminary data.</text>
</comment>
<dbReference type="InterPro" id="IPR011256">
    <property type="entry name" value="Reg_factor_effector_dom_sf"/>
</dbReference>
<accession>A0AAD5TY20</accession>